<sequence>MKGSSTAVSGLNGGTSLVGNGIEKCYPHSDHDQWLTAALMGGFATHYCRDNGLLLGPRSGKELQ</sequence>
<organism evidence="1 2">
    <name type="scientific">Apostasia shenzhenica</name>
    <dbReference type="NCBI Taxonomy" id="1088818"/>
    <lineage>
        <taxon>Eukaryota</taxon>
        <taxon>Viridiplantae</taxon>
        <taxon>Streptophyta</taxon>
        <taxon>Embryophyta</taxon>
        <taxon>Tracheophyta</taxon>
        <taxon>Spermatophyta</taxon>
        <taxon>Magnoliopsida</taxon>
        <taxon>Liliopsida</taxon>
        <taxon>Asparagales</taxon>
        <taxon>Orchidaceae</taxon>
        <taxon>Apostasioideae</taxon>
        <taxon>Apostasia</taxon>
    </lineage>
</organism>
<dbReference type="AlphaFoldDB" id="A0A2I0AM85"/>
<dbReference type="Proteomes" id="UP000236161">
    <property type="component" value="Unassembled WGS sequence"/>
</dbReference>
<protein>
    <submittedName>
        <fullName evidence="1">Uncharacterized protein</fullName>
    </submittedName>
</protein>
<dbReference type="EMBL" id="KZ451970">
    <property type="protein sequence ID" value="PKA56663.1"/>
    <property type="molecule type" value="Genomic_DNA"/>
</dbReference>
<evidence type="ECO:0000313" key="2">
    <source>
        <dbReference type="Proteomes" id="UP000236161"/>
    </source>
</evidence>
<name>A0A2I0AM85_9ASPA</name>
<proteinExistence type="predicted"/>
<keyword evidence="2" id="KW-1185">Reference proteome</keyword>
<evidence type="ECO:0000313" key="1">
    <source>
        <dbReference type="EMBL" id="PKA56663.1"/>
    </source>
</evidence>
<reference evidence="1 2" key="1">
    <citation type="journal article" date="2017" name="Nature">
        <title>The Apostasia genome and the evolution of orchids.</title>
        <authorList>
            <person name="Zhang G.Q."/>
            <person name="Liu K.W."/>
            <person name="Li Z."/>
            <person name="Lohaus R."/>
            <person name="Hsiao Y.Y."/>
            <person name="Niu S.C."/>
            <person name="Wang J.Y."/>
            <person name="Lin Y.C."/>
            <person name="Xu Q."/>
            <person name="Chen L.J."/>
            <person name="Yoshida K."/>
            <person name="Fujiwara S."/>
            <person name="Wang Z.W."/>
            <person name="Zhang Y.Q."/>
            <person name="Mitsuda N."/>
            <person name="Wang M."/>
            <person name="Liu G.H."/>
            <person name="Pecoraro L."/>
            <person name="Huang H.X."/>
            <person name="Xiao X.J."/>
            <person name="Lin M."/>
            <person name="Wu X.Y."/>
            <person name="Wu W.L."/>
            <person name="Chen Y.Y."/>
            <person name="Chang S.B."/>
            <person name="Sakamoto S."/>
            <person name="Ohme-Takagi M."/>
            <person name="Yagi M."/>
            <person name="Zeng S.J."/>
            <person name="Shen C.Y."/>
            <person name="Yeh C.M."/>
            <person name="Luo Y.B."/>
            <person name="Tsai W.C."/>
            <person name="Van de Peer Y."/>
            <person name="Liu Z.J."/>
        </authorList>
    </citation>
    <scope>NUCLEOTIDE SEQUENCE [LARGE SCALE GENOMIC DNA]</scope>
    <source>
        <strain evidence="2">cv. Shenzhen</strain>
        <tissue evidence="1">Stem</tissue>
    </source>
</reference>
<gene>
    <name evidence="1" type="ORF">AXF42_Ash012793</name>
</gene>
<accession>A0A2I0AM85</accession>